<comment type="caution">
    <text evidence="4">The sequence shown here is derived from an EMBL/GenBank/DDBJ whole genome shotgun (WGS) entry which is preliminary data.</text>
</comment>
<evidence type="ECO:0000256" key="1">
    <source>
        <dbReference type="RuleBase" id="RU368084"/>
    </source>
</evidence>
<dbReference type="GO" id="GO:0003688">
    <property type="term" value="F:DNA replication origin binding"/>
    <property type="evidence" value="ECO:0007669"/>
    <property type="project" value="UniProtKB-UniRule"/>
</dbReference>
<keyword evidence="5" id="KW-1185">Reference proteome</keyword>
<evidence type="ECO:0000256" key="2">
    <source>
        <dbReference type="SAM" id="MobiDB-lite"/>
    </source>
</evidence>
<feature type="compositionally biased region" description="Gly residues" evidence="2">
    <location>
        <begin position="118"/>
        <end position="131"/>
    </location>
</feature>
<dbReference type="InterPro" id="IPR007220">
    <property type="entry name" value="ORC2"/>
</dbReference>
<proteinExistence type="inferred from homology"/>
<keyword evidence="1" id="KW-0539">Nucleus</keyword>
<gene>
    <name evidence="4" type="ORF">IAR55_006214</name>
</gene>
<evidence type="ECO:0000313" key="5">
    <source>
        <dbReference type="Proteomes" id="UP001388673"/>
    </source>
</evidence>
<comment type="subunit">
    <text evidence="1">Component of the origin recognition complex (ORC).</text>
</comment>
<dbReference type="AlphaFoldDB" id="A0AAW0YIX0"/>
<dbReference type="KEGG" id="kne:92183472"/>
<name>A0AAW0YIX0_9TREE</name>
<accession>A0AAW0YIX0</accession>
<reference evidence="4 5" key="1">
    <citation type="journal article" date="2024" name="bioRxiv">
        <title>Comparative genomics of Cryptococcus and Kwoniella reveals pathogenesis evolution and contrasting karyotype dynamics via intercentromeric recombination or chromosome fusion.</title>
        <authorList>
            <person name="Coelho M.A."/>
            <person name="David-Palma M."/>
            <person name="Shea T."/>
            <person name="Bowers K."/>
            <person name="McGinley-Smith S."/>
            <person name="Mohammad A.W."/>
            <person name="Gnirke A."/>
            <person name="Yurkov A.M."/>
            <person name="Nowrousian M."/>
            <person name="Sun S."/>
            <person name="Cuomo C.A."/>
            <person name="Heitman J."/>
        </authorList>
    </citation>
    <scope>NUCLEOTIDE SEQUENCE [LARGE SCALE GENOMIC DNA]</scope>
    <source>
        <strain evidence="4 5">CBS 13917</strain>
    </source>
</reference>
<dbReference type="Pfam" id="PF04084">
    <property type="entry name" value="RecA-like_ORC2"/>
    <property type="match status" value="1"/>
</dbReference>
<dbReference type="GO" id="GO:0005664">
    <property type="term" value="C:nuclear origin of replication recognition complex"/>
    <property type="evidence" value="ECO:0007669"/>
    <property type="project" value="UniProtKB-UniRule"/>
</dbReference>
<dbReference type="EMBL" id="JBCAWK010000012">
    <property type="protein sequence ID" value="KAK8845501.1"/>
    <property type="molecule type" value="Genomic_DNA"/>
</dbReference>
<feature type="compositionally biased region" description="Acidic residues" evidence="2">
    <location>
        <begin position="73"/>
        <end position="94"/>
    </location>
</feature>
<keyword evidence="1" id="KW-0235">DNA replication</keyword>
<feature type="compositionally biased region" description="Basic residues" evidence="2">
    <location>
        <begin position="1"/>
        <end position="11"/>
    </location>
</feature>
<dbReference type="PANTHER" id="PTHR14052:SF0">
    <property type="entry name" value="ORIGIN RECOGNITION COMPLEX SUBUNIT 2"/>
    <property type="match status" value="1"/>
</dbReference>
<feature type="domain" description="Origin recognition complex subunit 2 RecA-like" evidence="3">
    <location>
        <begin position="224"/>
        <end position="415"/>
    </location>
</feature>
<sequence>MAPRPTKRRRAASPASPDLTALPTGAPPDLDHDGDDEPSASHLVSFLTGYHDHHSSGSSSEGEGGDRDGFEQPSDDEEEDDDADLDLDEEDDAATESRRTPSKRGRTGLVGSSTPKSKGGGGTPRRGGGRGSRTPGASGMTPRKTPKRKTALEEEQDLVGLGGGGGIIQPSKADAYFLLASRPSRTSGNSYSSLARPLSQKAYDKYTSQSSSSRSTLIPPETFEERYDQWSAELEAGFGLLFYGFGSKRSAINRFVRERLAKQGHCVVINGHFPQLGIRDVLSQIEDTLGVPQEIPVPNNCTTPVDRSAHRIYAHFLPHDSIPASKRREYPLAKAPLYLVIHNIDSPSLRSPKALSILSLLASSPLIRLIATYDHLHTPLIFSSTLTNSPPHSIAPGEWKGTPPPSRGFNWLHHNLTTYAPYTLELSYLRLSASATSLSLSAAGGAGNGISEEGALQILRSVPPMAARLLKLLLTRQLANLPPTPIHHTAHPAAQIAPIFAVDNDVLQGMAKDKFVAREPERYEALIGEYRDHGLVVEAGLDGEGRTGRWVWVPLGKAAVERVLETMKEVEV</sequence>
<comment type="similarity">
    <text evidence="1">Belongs to the ORC2 family.</text>
</comment>
<protein>
    <recommendedName>
        <fullName evidence="1">Origin recognition complex subunit 2</fullName>
    </recommendedName>
</protein>
<dbReference type="InterPro" id="IPR056772">
    <property type="entry name" value="RecA-like_ORC2"/>
</dbReference>
<dbReference type="GeneID" id="92183472"/>
<organism evidence="4 5">
    <name type="scientific">Kwoniella newhampshirensis</name>
    <dbReference type="NCBI Taxonomy" id="1651941"/>
    <lineage>
        <taxon>Eukaryota</taxon>
        <taxon>Fungi</taxon>
        <taxon>Dikarya</taxon>
        <taxon>Basidiomycota</taxon>
        <taxon>Agaricomycotina</taxon>
        <taxon>Tremellomycetes</taxon>
        <taxon>Tremellales</taxon>
        <taxon>Cryptococcaceae</taxon>
        <taxon>Kwoniella</taxon>
    </lineage>
</organism>
<feature type="region of interest" description="Disordered" evidence="2">
    <location>
        <begin position="1"/>
        <end position="152"/>
    </location>
</feature>
<evidence type="ECO:0000259" key="3">
    <source>
        <dbReference type="Pfam" id="PF04084"/>
    </source>
</evidence>
<evidence type="ECO:0000313" key="4">
    <source>
        <dbReference type="EMBL" id="KAK8845501.1"/>
    </source>
</evidence>
<dbReference type="PANTHER" id="PTHR14052">
    <property type="entry name" value="ORIGIN RECOGNITION COMPLEX SUBUNIT 2"/>
    <property type="match status" value="1"/>
</dbReference>
<dbReference type="GO" id="GO:0006260">
    <property type="term" value="P:DNA replication"/>
    <property type="evidence" value="ECO:0007669"/>
    <property type="project" value="UniProtKB-UniRule"/>
</dbReference>
<dbReference type="Proteomes" id="UP001388673">
    <property type="component" value="Unassembled WGS sequence"/>
</dbReference>
<dbReference type="RefSeq" id="XP_066800309.1">
    <property type="nucleotide sequence ID" value="XM_066949301.1"/>
</dbReference>
<comment type="function">
    <text evidence="1">Component of the origin recognition complex (ORC) that binds origins of replication. DNA-binding is ATP-dependent. ORC is required to assemble the pre-replication complex necessary to initiate DNA replication.</text>
</comment>
<comment type="subcellular location">
    <subcellularLocation>
        <location evidence="1">Nucleus</location>
    </subcellularLocation>
</comment>